<dbReference type="WBParaSite" id="JU765_v2.g13000.t1">
    <property type="protein sequence ID" value="JU765_v2.g13000.t1"/>
    <property type="gene ID" value="JU765_v2.g13000"/>
</dbReference>
<dbReference type="Proteomes" id="UP000887576">
    <property type="component" value="Unplaced"/>
</dbReference>
<evidence type="ECO:0000313" key="1">
    <source>
        <dbReference type="Proteomes" id="UP000887576"/>
    </source>
</evidence>
<protein>
    <submittedName>
        <fullName evidence="2">Uncharacterized protein</fullName>
    </submittedName>
</protein>
<organism evidence="1 2">
    <name type="scientific">Panagrolaimus sp. JU765</name>
    <dbReference type="NCBI Taxonomy" id="591449"/>
    <lineage>
        <taxon>Eukaryota</taxon>
        <taxon>Metazoa</taxon>
        <taxon>Ecdysozoa</taxon>
        <taxon>Nematoda</taxon>
        <taxon>Chromadorea</taxon>
        <taxon>Rhabditida</taxon>
        <taxon>Tylenchina</taxon>
        <taxon>Panagrolaimomorpha</taxon>
        <taxon>Panagrolaimoidea</taxon>
        <taxon>Panagrolaimidae</taxon>
        <taxon>Panagrolaimus</taxon>
    </lineage>
</organism>
<sequence length="143" mass="17083">MDEMNQKHVNDPRRKKLELHLGILGFALRFINLSFEKKKKRRVCVRGLLWSVWLKSKRKQMKNNLLSNRFKLQFVAHFYLARVFKQWNVFFGGGNSLVKIRIVPNHNRSMVFHVFLPKQPCRKVNAIVVGKFQKLQHRCHLFG</sequence>
<name>A0AC34Q4U4_9BILA</name>
<proteinExistence type="predicted"/>
<accession>A0AC34Q4U4</accession>
<reference evidence="2" key="1">
    <citation type="submission" date="2022-11" db="UniProtKB">
        <authorList>
            <consortium name="WormBaseParasite"/>
        </authorList>
    </citation>
    <scope>IDENTIFICATION</scope>
</reference>
<evidence type="ECO:0000313" key="2">
    <source>
        <dbReference type="WBParaSite" id="JU765_v2.g13000.t1"/>
    </source>
</evidence>